<proteinExistence type="predicted"/>
<protein>
    <submittedName>
        <fullName evidence="1">Uncharacterized protein</fullName>
    </submittedName>
</protein>
<accession>A0A9P4N6C9</accession>
<comment type="caution">
    <text evidence="1">The sequence shown here is derived from an EMBL/GenBank/DDBJ whole genome shotgun (WGS) entry which is preliminary data.</text>
</comment>
<dbReference type="AlphaFoldDB" id="A0A9P4N6C9"/>
<dbReference type="EMBL" id="ML986587">
    <property type="protein sequence ID" value="KAF2268212.1"/>
    <property type="molecule type" value="Genomic_DNA"/>
</dbReference>
<dbReference type="Proteomes" id="UP000800093">
    <property type="component" value="Unassembled WGS sequence"/>
</dbReference>
<gene>
    <name evidence="1" type="ORF">CC78DRAFT_576218</name>
</gene>
<evidence type="ECO:0000313" key="2">
    <source>
        <dbReference type="Proteomes" id="UP000800093"/>
    </source>
</evidence>
<keyword evidence="2" id="KW-1185">Reference proteome</keyword>
<organism evidence="1 2">
    <name type="scientific">Lojkania enalia</name>
    <dbReference type="NCBI Taxonomy" id="147567"/>
    <lineage>
        <taxon>Eukaryota</taxon>
        <taxon>Fungi</taxon>
        <taxon>Dikarya</taxon>
        <taxon>Ascomycota</taxon>
        <taxon>Pezizomycotina</taxon>
        <taxon>Dothideomycetes</taxon>
        <taxon>Pleosporomycetidae</taxon>
        <taxon>Pleosporales</taxon>
        <taxon>Pleosporales incertae sedis</taxon>
        <taxon>Lojkania</taxon>
    </lineage>
</organism>
<sequence length="155" mass="17249">MDCGARRDQGLERSRDCFNARVIHDNIPAIGFAQGRATIMQLGRAREGSRLRVGYGTLDGNEQCHVAAAPSSMAVLVLWHAIADFLNRKFVVWNQISKDASWHHRSLEISARNTSRQKTTSDHKVLQLLPSPLPPHAQTAYPLSAPSCLGHLHRH</sequence>
<evidence type="ECO:0000313" key="1">
    <source>
        <dbReference type="EMBL" id="KAF2268212.1"/>
    </source>
</evidence>
<reference evidence="2" key="1">
    <citation type="journal article" date="2020" name="Stud. Mycol.">
        <title>101 Dothideomycetes genomes: A test case for predicting lifestyles and emergence of pathogens.</title>
        <authorList>
            <person name="Haridas S."/>
            <person name="Albert R."/>
            <person name="Binder M."/>
            <person name="Bloem J."/>
            <person name="LaButti K."/>
            <person name="Salamov A."/>
            <person name="Andreopoulos B."/>
            <person name="Baker S."/>
            <person name="Barry K."/>
            <person name="Bills G."/>
            <person name="Bluhm B."/>
            <person name="Cannon C."/>
            <person name="Castanera R."/>
            <person name="Culley D."/>
            <person name="Daum C."/>
            <person name="Ezra D."/>
            <person name="Gonzalez J."/>
            <person name="Henrissat B."/>
            <person name="Kuo A."/>
            <person name="Liang C."/>
            <person name="Lipzen A."/>
            <person name="Lutzoni F."/>
            <person name="Magnuson J."/>
            <person name="Mondo S."/>
            <person name="Nolan M."/>
            <person name="Ohm R."/>
            <person name="Pangilinan J."/>
            <person name="Park H.-J."/>
            <person name="Ramirez L."/>
            <person name="Alfaro M."/>
            <person name="Sun H."/>
            <person name="Tritt A."/>
            <person name="Yoshinaga Y."/>
            <person name="Zwiers L.-H."/>
            <person name="Turgeon B."/>
            <person name="Goodwin S."/>
            <person name="Spatafora J."/>
            <person name="Crous P."/>
            <person name="Grigoriev I."/>
        </authorList>
    </citation>
    <scope>NUCLEOTIDE SEQUENCE [LARGE SCALE GENOMIC DNA]</scope>
    <source>
        <strain evidence="2">CBS 304.66</strain>
    </source>
</reference>
<name>A0A9P4N6C9_9PLEO</name>